<feature type="region of interest" description="Disordered" evidence="1">
    <location>
        <begin position="1"/>
        <end position="21"/>
    </location>
</feature>
<protein>
    <submittedName>
        <fullName evidence="2">Uncharacterized protein</fullName>
    </submittedName>
</protein>
<dbReference type="AlphaFoldDB" id="A0A5B7GM08"/>
<comment type="caution">
    <text evidence="2">The sequence shown here is derived from an EMBL/GenBank/DDBJ whole genome shotgun (WGS) entry which is preliminary data.</text>
</comment>
<sequence length="179" mass="18933">MAGVWGRGTPAPPPAAPRPDGVHARSCVMGGLWWVMSGWSGSPVGYRGRRCQFRQAEVGVRRPGGAAGSCGREIGVPLGVCDWRDPVEAAWAWDGRRGVGGVSPTRAAGRLAGPAPGRVAPPTARPALRGAPPPHGCPARANGRRGRLRLKIEFQKLVPDFIPPNFRDLITELVNKIGT</sequence>
<proteinExistence type="predicted"/>
<gene>
    <name evidence="2" type="ORF">E2C01_052519</name>
</gene>
<organism evidence="2 3">
    <name type="scientific">Portunus trituberculatus</name>
    <name type="common">Swimming crab</name>
    <name type="synonym">Neptunus trituberculatus</name>
    <dbReference type="NCBI Taxonomy" id="210409"/>
    <lineage>
        <taxon>Eukaryota</taxon>
        <taxon>Metazoa</taxon>
        <taxon>Ecdysozoa</taxon>
        <taxon>Arthropoda</taxon>
        <taxon>Crustacea</taxon>
        <taxon>Multicrustacea</taxon>
        <taxon>Malacostraca</taxon>
        <taxon>Eumalacostraca</taxon>
        <taxon>Eucarida</taxon>
        <taxon>Decapoda</taxon>
        <taxon>Pleocyemata</taxon>
        <taxon>Brachyura</taxon>
        <taxon>Eubrachyura</taxon>
        <taxon>Portunoidea</taxon>
        <taxon>Portunidae</taxon>
        <taxon>Portuninae</taxon>
        <taxon>Portunus</taxon>
    </lineage>
</organism>
<dbReference type="Proteomes" id="UP000324222">
    <property type="component" value="Unassembled WGS sequence"/>
</dbReference>
<keyword evidence="3" id="KW-1185">Reference proteome</keyword>
<evidence type="ECO:0000313" key="3">
    <source>
        <dbReference type="Proteomes" id="UP000324222"/>
    </source>
</evidence>
<evidence type="ECO:0000256" key="1">
    <source>
        <dbReference type="SAM" id="MobiDB-lite"/>
    </source>
</evidence>
<name>A0A5B7GM08_PORTR</name>
<accession>A0A5B7GM08</accession>
<dbReference type="EMBL" id="VSRR010015754">
    <property type="protein sequence ID" value="MPC58513.1"/>
    <property type="molecule type" value="Genomic_DNA"/>
</dbReference>
<reference evidence="2 3" key="1">
    <citation type="submission" date="2019-05" db="EMBL/GenBank/DDBJ databases">
        <title>Another draft genome of Portunus trituberculatus and its Hox gene families provides insights of decapod evolution.</title>
        <authorList>
            <person name="Jeong J.-H."/>
            <person name="Song I."/>
            <person name="Kim S."/>
            <person name="Choi T."/>
            <person name="Kim D."/>
            <person name="Ryu S."/>
            <person name="Kim W."/>
        </authorList>
    </citation>
    <scope>NUCLEOTIDE SEQUENCE [LARGE SCALE GENOMIC DNA]</scope>
    <source>
        <tissue evidence="2">Muscle</tissue>
    </source>
</reference>
<evidence type="ECO:0000313" key="2">
    <source>
        <dbReference type="EMBL" id="MPC58513.1"/>
    </source>
</evidence>